<feature type="region of interest" description="Disordered" evidence="1">
    <location>
        <begin position="7"/>
        <end position="48"/>
    </location>
</feature>
<sequence length="112" mass="11618">MCFLRLQREADGVPVPEEAVDDGEPDEGDAASYAHGARRGPSGVTPGSALSVRVARRAAPPARQERGAQLVHLRLKALRAPKHAHACRACSRAAAVVPLGVGGEGIHGEWGG</sequence>
<dbReference type="EMBL" id="BT086330">
    <property type="protein sequence ID" value="ACR36683.1"/>
    <property type="molecule type" value="mRNA"/>
</dbReference>
<accession>C4J683</accession>
<dbReference type="AlphaFoldDB" id="C4J683"/>
<organism evidence="2">
    <name type="scientific">Zea mays</name>
    <name type="common">Maize</name>
    <dbReference type="NCBI Taxonomy" id="4577"/>
    <lineage>
        <taxon>Eukaryota</taxon>
        <taxon>Viridiplantae</taxon>
        <taxon>Streptophyta</taxon>
        <taxon>Embryophyta</taxon>
        <taxon>Tracheophyta</taxon>
        <taxon>Spermatophyta</taxon>
        <taxon>Magnoliopsida</taxon>
        <taxon>Liliopsida</taxon>
        <taxon>Poales</taxon>
        <taxon>Poaceae</taxon>
        <taxon>PACMAD clade</taxon>
        <taxon>Panicoideae</taxon>
        <taxon>Andropogonodae</taxon>
        <taxon>Andropogoneae</taxon>
        <taxon>Tripsacinae</taxon>
        <taxon>Zea</taxon>
    </lineage>
</organism>
<name>C4J683_MAIZE</name>
<proteinExistence type="evidence at transcript level"/>
<evidence type="ECO:0000256" key="1">
    <source>
        <dbReference type="SAM" id="MobiDB-lite"/>
    </source>
</evidence>
<protein>
    <submittedName>
        <fullName evidence="2">Uncharacterized protein</fullName>
    </submittedName>
</protein>
<evidence type="ECO:0000313" key="2">
    <source>
        <dbReference type="EMBL" id="ACR36683.1"/>
    </source>
</evidence>
<reference evidence="2" key="2">
    <citation type="submission" date="2012-06" db="EMBL/GenBank/DDBJ databases">
        <authorList>
            <person name="Yu Y."/>
            <person name="Currie J."/>
            <person name="Lomeli R."/>
            <person name="Angelova A."/>
            <person name="Collura K."/>
            <person name="Wissotski M."/>
            <person name="Campos D."/>
            <person name="Kudrna D."/>
            <person name="Golser W."/>
            <person name="Ashely E."/>
            <person name="Descour A."/>
            <person name="Fernandes J."/>
            <person name="Soderlund C."/>
            <person name="Walbot V."/>
        </authorList>
    </citation>
    <scope>NUCLEOTIDE SEQUENCE</scope>
    <source>
        <strain evidence="2">B73</strain>
    </source>
</reference>
<reference evidence="2" key="1">
    <citation type="journal article" date="2009" name="PLoS Genet.">
        <title>Sequencing, mapping, and analysis of 27,455 maize full-length cDNAs.</title>
        <authorList>
            <person name="Soderlund C."/>
            <person name="Descour A."/>
            <person name="Kudrna D."/>
            <person name="Bomhoff M."/>
            <person name="Boyd L."/>
            <person name="Currie J."/>
            <person name="Angelova A."/>
            <person name="Collura K."/>
            <person name="Wissotski M."/>
            <person name="Ashley E."/>
            <person name="Morrow D."/>
            <person name="Fernandes J."/>
            <person name="Walbot V."/>
            <person name="Yu Y."/>
        </authorList>
    </citation>
    <scope>NUCLEOTIDE SEQUENCE</scope>
    <source>
        <strain evidence="2">B73</strain>
    </source>
</reference>
<feature type="compositionally biased region" description="Acidic residues" evidence="1">
    <location>
        <begin position="18"/>
        <end position="29"/>
    </location>
</feature>